<evidence type="ECO:0000313" key="2">
    <source>
        <dbReference type="EMBL" id="ASJ70264.1"/>
    </source>
</evidence>
<dbReference type="InterPro" id="IPR051693">
    <property type="entry name" value="UPF0046_metallophosphoest"/>
</dbReference>
<evidence type="ECO:0000313" key="3">
    <source>
        <dbReference type="Proteomes" id="UP000250079"/>
    </source>
</evidence>
<evidence type="ECO:0000259" key="1">
    <source>
        <dbReference type="Pfam" id="PF00149"/>
    </source>
</evidence>
<dbReference type="GO" id="GO:0016787">
    <property type="term" value="F:hydrolase activity"/>
    <property type="evidence" value="ECO:0007669"/>
    <property type="project" value="InterPro"/>
</dbReference>
<dbReference type="OrthoDB" id="332939at2"/>
<keyword evidence="3" id="KW-1185">Reference proteome</keyword>
<gene>
    <name evidence="2" type="ORF">IMCC3135_00690</name>
</gene>
<dbReference type="EMBL" id="CP018632">
    <property type="protein sequence ID" value="ASJ70264.1"/>
    <property type="molecule type" value="Genomic_DNA"/>
</dbReference>
<reference evidence="2 3" key="1">
    <citation type="submission" date="2016-12" db="EMBL/GenBank/DDBJ databases">
        <authorList>
            <person name="Song W.-J."/>
            <person name="Kurnit D.M."/>
        </authorList>
    </citation>
    <scope>NUCLEOTIDE SEQUENCE [LARGE SCALE GENOMIC DNA]</scope>
    <source>
        <strain evidence="2 3">IMCC3135</strain>
    </source>
</reference>
<dbReference type="RefSeq" id="WP_088915822.1">
    <property type="nucleotide sequence ID" value="NZ_CP018632.1"/>
</dbReference>
<proteinExistence type="predicted"/>
<feature type="domain" description="Calcineurin-like phosphoesterase" evidence="1">
    <location>
        <begin position="1"/>
        <end position="179"/>
    </location>
</feature>
<dbReference type="PANTHER" id="PTHR12905:SF0">
    <property type="entry name" value="CALCINEURIN-LIKE PHOSPHOESTERASE DOMAIN-CONTAINING PROTEIN"/>
    <property type="match status" value="1"/>
</dbReference>
<dbReference type="Proteomes" id="UP000250079">
    <property type="component" value="Chromosome"/>
</dbReference>
<dbReference type="Gene3D" id="3.60.21.10">
    <property type="match status" value="1"/>
</dbReference>
<accession>A0A2Z2NSW8</accession>
<dbReference type="PANTHER" id="PTHR12905">
    <property type="entry name" value="METALLOPHOSPHOESTERASE"/>
    <property type="match status" value="1"/>
</dbReference>
<dbReference type="CDD" id="cd07379">
    <property type="entry name" value="MPP_239FB"/>
    <property type="match status" value="1"/>
</dbReference>
<dbReference type="KEGG" id="gai:IMCC3135_00690"/>
<name>A0A2Z2NSW8_9GAMM</name>
<organism evidence="2 3">
    <name type="scientific">Granulosicoccus antarcticus IMCC3135</name>
    <dbReference type="NCBI Taxonomy" id="1192854"/>
    <lineage>
        <taxon>Bacteria</taxon>
        <taxon>Pseudomonadati</taxon>
        <taxon>Pseudomonadota</taxon>
        <taxon>Gammaproteobacteria</taxon>
        <taxon>Chromatiales</taxon>
        <taxon>Granulosicoccaceae</taxon>
        <taxon>Granulosicoccus</taxon>
    </lineage>
</organism>
<sequence>MKLVCISDTHGDHEKLDLPSGDVLIHAGDLTGHGSQEETRAFMHWFGKQAFAHKLCIAGNHDAFMEAAPAIVAGFAKECGVQLLNDSGCRIEGVNFWGSPITPRFMHWSFMRDPGAAIESHWNLIPKDTDVLITHGPPLGIMDEVQRSDDEFESTGCPSLLRRVDELEPLLHIFGHIHEGHGRVDHSSTSFLNVSTMNKGYSIEHAPVCVELKLNKSGENV</sequence>
<dbReference type="InterPro" id="IPR029052">
    <property type="entry name" value="Metallo-depent_PP-like"/>
</dbReference>
<dbReference type="InterPro" id="IPR004843">
    <property type="entry name" value="Calcineurin-like_PHP"/>
</dbReference>
<dbReference type="AlphaFoldDB" id="A0A2Z2NSW8"/>
<dbReference type="SUPFAM" id="SSF56300">
    <property type="entry name" value="Metallo-dependent phosphatases"/>
    <property type="match status" value="1"/>
</dbReference>
<protein>
    <recommendedName>
        <fullName evidence="1">Calcineurin-like phosphoesterase domain-containing protein</fullName>
    </recommendedName>
</protein>
<dbReference type="Pfam" id="PF00149">
    <property type="entry name" value="Metallophos"/>
    <property type="match status" value="1"/>
</dbReference>